<dbReference type="Pfam" id="PF08240">
    <property type="entry name" value="ADH_N"/>
    <property type="match status" value="1"/>
</dbReference>
<evidence type="ECO:0000259" key="2">
    <source>
        <dbReference type="Pfam" id="PF08240"/>
    </source>
</evidence>
<dbReference type="Gene3D" id="3.40.50.720">
    <property type="entry name" value="NAD(P)-binding Rossmann-like Domain"/>
    <property type="match status" value="1"/>
</dbReference>
<dbReference type="PANTHER" id="PTHR43677">
    <property type="entry name" value="SHORT-CHAIN DEHYDROGENASE/REDUCTASE"/>
    <property type="match status" value="1"/>
</dbReference>
<dbReference type="Gene3D" id="3.90.180.10">
    <property type="entry name" value="Medium-chain alcohol dehydrogenases, catalytic domain"/>
    <property type="match status" value="1"/>
</dbReference>
<dbReference type="InterPro" id="IPR036291">
    <property type="entry name" value="NAD(P)-bd_dom_sf"/>
</dbReference>
<feature type="domain" description="Alcohol dehydrogenase-like N-terminal" evidence="2">
    <location>
        <begin position="32"/>
        <end position="145"/>
    </location>
</feature>
<keyword evidence="4" id="KW-1185">Reference proteome</keyword>
<dbReference type="EMBL" id="LFMY01000002">
    <property type="protein sequence ID" value="OKL63281.1"/>
    <property type="molecule type" value="Genomic_DNA"/>
</dbReference>
<feature type="domain" description="Alcohol dehydrogenase-like C-terminal" evidence="1">
    <location>
        <begin position="212"/>
        <end position="348"/>
    </location>
</feature>
<evidence type="ECO:0000259" key="1">
    <source>
        <dbReference type="Pfam" id="PF00107"/>
    </source>
</evidence>
<organism evidence="3 4">
    <name type="scientific">Talaromyces atroroseus</name>
    <dbReference type="NCBI Taxonomy" id="1441469"/>
    <lineage>
        <taxon>Eukaryota</taxon>
        <taxon>Fungi</taxon>
        <taxon>Dikarya</taxon>
        <taxon>Ascomycota</taxon>
        <taxon>Pezizomycotina</taxon>
        <taxon>Eurotiomycetes</taxon>
        <taxon>Eurotiomycetidae</taxon>
        <taxon>Eurotiales</taxon>
        <taxon>Trichocomaceae</taxon>
        <taxon>Talaromyces</taxon>
        <taxon>Talaromyces sect. Trachyspermi</taxon>
    </lineage>
</organism>
<dbReference type="RefSeq" id="XP_020123402.1">
    <property type="nucleotide sequence ID" value="XM_020261576.1"/>
</dbReference>
<dbReference type="SUPFAM" id="SSF51735">
    <property type="entry name" value="NAD(P)-binding Rossmann-fold domains"/>
    <property type="match status" value="1"/>
</dbReference>
<dbReference type="STRING" id="1441469.A0A1Q5QBM3"/>
<gene>
    <name evidence="3" type="ORF">UA08_01865</name>
</gene>
<dbReference type="InterPro" id="IPR013154">
    <property type="entry name" value="ADH-like_N"/>
</dbReference>
<comment type="caution">
    <text evidence="3">The sequence shown here is derived from an EMBL/GenBank/DDBJ whole genome shotgun (WGS) entry which is preliminary data.</text>
</comment>
<proteinExistence type="predicted"/>
<reference evidence="3 4" key="1">
    <citation type="submission" date="2015-06" db="EMBL/GenBank/DDBJ databases">
        <title>Talaromyces atroroseus IBT 11181 draft genome.</title>
        <authorList>
            <person name="Rasmussen K.B."/>
            <person name="Rasmussen S."/>
            <person name="Petersen B."/>
            <person name="Sicheritz-Ponten T."/>
            <person name="Mortensen U.H."/>
            <person name="Thrane U."/>
        </authorList>
    </citation>
    <scope>NUCLEOTIDE SEQUENCE [LARGE SCALE GENOMIC DNA]</scope>
    <source>
        <strain evidence="3 4">IBT 11181</strain>
    </source>
</reference>
<evidence type="ECO:0000313" key="4">
    <source>
        <dbReference type="Proteomes" id="UP000214365"/>
    </source>
</evidence>
<dbReference type="CDD" id="cd05188">
    <property type="entry name" value="MDR"/>
    <property type="match status" value="1"/>
</dbReference>
<dbReference type="InterPro" id="IPR051397">
    <property type="entry name" value="Zn-ADH-like_protein"/>
</dbReference>
<dbReference type="InterPro" id="IPR013149">
    <property type="entry name" value="ADH-like_C"/>
</dbReference>
<evidence type="ECO:0008006" key="5">
    <source>
        <dbReference type="Google" id="ProtNLM"/>
    </source>
</evidence>
<dbReference type="GO" id="GO:0005739">
    <property type="term" value="C:mitochondrion"/>
    <property type="evidence" value="ECO:0007669"/>
    <property type="project" value="TreeGrafter"/>
</dbReference>
<sequence>MSHPQTHRALILDQIGQPLRVDNAYPTPQPTPGSAIVRILAAATLSYSREIYNGNRKYNLSTPCVPGNGAIGRVVALGADATTLQEGDLVLIDIFVRGRDNHRACALSGVHDGHSGPAKRMMHGEWRDGTYAEYAKLPLENCFVLDERRLLGSPSTDSIYAAATAQGEIGLGYTVEDLLHAASYLVPFGGLRDVGLGVSETVLVSPATGMFGSAAVHVALAMGANVIAMGRNTDALEKLKADVVAGGQGHHIHTVAITNNIEQEMSAIAQIGLPVDVYFDISPPAAAGATYTKSGILSLRQGGRVSLMGGMGSDVSIPINAVVQRSLALKGKWMYEREDVVRLIHMVESGRLRLGKKGIIGRFGLEQWKQAFDAAAEQSGPGQMAVIVP</sequence>
<protein>
    <recommendedName>
        <fullName evidence="5">Alcohol dehydrogenase-like C-terminal domain-containing protein</fullName>
    </recommendedName>
</protein>
<accession>A0A1Q5QBM3</accession>
<dbReference type="InterPro" id="IPR011032">
    <property type="entry name" value="GroES-like_sf"/>
</dbReference>
<dbReference type="PANTHER" id="PTHR43677:SF4">
    <property type="entry name" value="QUINONE OXIDOREDUCTASE-LIKE PROTEIN 2"/>
    <property type="match status" value="1"/>
</dbReference>
<dbReference type="GO" id="GO:0016491">
    <property type="term" value="F:oxidoreductase activity"/>
    <property type="evidence" value="ECO:0007669"/>
    <property type="project" value="TreeGrafter"/>
</dbReference>
<dbReference type="OrthoDB" id="5407715at2759"/>
<dbReference type="GeneID" id="31001620"/>
<dbReference type="AlphaFoldDB" id="A0A1Q5QBM3"/>
<evidence type="ECO:0000313" key="3">
    <source>
        <dbReference type="EMBL" id="OKL63281.1"/>
    </source>
</evidence>
<dbReference type="SUPFAM" id="SSF50129">
    <property type="entry name" value="GroES-like"/>
    <property type="match status" value="1"/>
</dbReference>
<name>A0A1Q5QBM3_TALAT</name>
<dbReference type="Pfam" id="PF00107">
    <property type="entry name" value="ADH_zinc_N"/>
    <property type="match status" value="1"/>
</dbReference>
<dbReference type="Proteomes" id="UP000214365">
    <property type="component" value="Unassembled WGS sequence"/>
</dbReference>